<feature type="compositionally biased region" description="Low complexity" evidence="6">
    <location>
        <begin position="380"/>
        <end position="391"/>
    </location>
</feature>
<proteinExistence type="predicted"/>
<dbReference type="PANTHER" id="PTHR31425">
    <property type="entry name" value="PHOSPHORIBOSYLANTHRANILATE TRANSFERASE ISOFORM 1"/>
    <property type="match status" value="1"/>
</dbReference>
<evidence type="ECO:0000313" key="10">
    <source>
        <dbReference type="Proteomes" id="UP001314263"/>
    </source>
</evidence>
<accession>A0AAV1HXA1</accession>
<dbReference type="InterPro" id="IPR047259">
    <property type="entry name" value="QUIRKY-like"/>
</dbReference>
<dbReference type="CDD" id="cd00030">
    <property type="entry name" value="C2"/>
    <property type="match status" value="1"/>
</dbReference>
<sequence>MGSEQPMSSPFGDSQSSVSSPSSDQTTPSPATAAIERLRSTLPTEQAAQPAHEPAHKHRHLHFPNISSPRPSSKAKRSTGVLTLLRKPKPKWDDLKEKLRNRHRPRTSEASEGNSSMSEQTEDFGKDENGHNSLQEEGSRLESQESMMPDVLKPGQDLHVQVVSAKGLRAADANGLSDPYAVVHLGDRTQQTRVIQENLNPEWHETFVFSAEDIQSALMDSMSSLLFEVWDSDFGLVADDFLGQAEFSILDFKATEEPTKVQLPLYIELKGKRIDNGCGTLTIVLWLTDRDADGAAEGEDAPSIVSTLCPTAGPVPKQLPSLVHDDKGNTLYEEPSIAWMHVRIAQVAMVKHQREEDGLRALARIFTGSKSESKRKRWSLGRSSRSSSFSSEPELRETLKPSPSFKERRNLRRVISDDKENSSSKDDRGKLKAVKRKVKHLFGKADKEEENQAADFIEDDTQDAFDEEDDDEAEQREQDQEGTDDKELDKEQLLYWEVSVGSQQHRSRLAPLAASGIAKWQQDFAFAVVLPLKTRPLVLELHESKGGRRKGRTLARAYIPLADLFSTGKSEFGSDVEWFKLHDVDRRSSGEIEAAVCLAAACVDIDKRRAMYALPLAVAPEKRVTRGQLEKISAQQSEASFSSQQRPRETAEVSAEPEEEQDPPAEPQTFKEKFLDKLKGMSIMPSPERALETCQEDTGGELAAAESRGLKDNGSGLGDSSAAAQQPAQERGSTERGAGPDIASQVQQPLLSHGSRHGGTAEAAEKEGKAGSGGAEQALQEEQARVDAEAGEGGGAGRAAAEPLSWGTRIAQKLFIQKPKWDKPAPPPPQALGMVQLLIKEAELEASEACFLLLHCGAQWGRSVTLPSSKTHNFNWEVHMPILEPSTLLQLALFKETGPRGSRKSVLVGLLRLRLNSLTSEVDHDAELPMCSSRKQGGEKTATIGLNVKVSYFSKRRLMRTYILPAAPLGIYKHGLNKGDVRQALERETNCIIMRWLETSNPPVARAVAETLIRSPQDSFAMSRVKANWRRIAVWFDGFKKAGEGWKYLQSWENPGATIGTMAGLTSICCYPHVTISLALTGLVLFMVLAYPKQDVGKPRPMEPDPDAEDDEDDEDNELQGTMVTRLQRRVDGMQKIALKVQNVLDDVASALERCNGLICWADPNASAFFLLIATSWALLIAVLGLHTVLSALLCWMLRPPFLRVAKPPPPVSFIGRLPTKADQIT</sequence>
<keyword evidence="5 7" id="KW-0472">Membrane</keyword>
<dbReference type="InterPro" id="IPR035892">
    <property type="entry name" value="C2_domain_sf"/>
</dbReference>
<keyword evidence="3" id="KW-0677">Repeat</keyword>
<evidence type="ECO:0000256" key="3">
    <source>
        <dbReference type="ARBA" id="ARBA00022737"/>
    </source>
</evidence>
<evidence type="ECO:0000313" key="9">
    <source>
        <dbReference type="EMBL" id="CAK0758035.1"/>
    </source>
</evidence>
<feature type="region of interest" description="Disordered" evidence="6">
    <location>
        <begin position="1"/>
        <end position="143"/>
    </location>
</feature>
<dbReference type="PANTHER" id="PTHR31425:SF50">
    <property type="entry name" value="FT-INTERACTING PROTEIN 3-RELATED"/>
    <property type="match status" value="1"/>
</dbReference>
<feature type="region of interest" description="Disordered" evidence="6">
    <location>
        <begin position="708"/>
        <end position="803"/>
    </location>
</feature>
<feature type="compositionally biased region" description="Low complexity" evidence="6">
    <location>
        <begin position="633"/>
        <end position="645"/>
    </location>
</feature>
<feature type="region of interest" description="Disordered" evidence="6">
    <location>
        <begin position="1097"/>
        <end position="1118"/>
    </location>
</feature>
<feature type="compositionally biased region" description="Acidic residues" evidence="6">
    <location>
        <begin position="1104"/>
        <end position="1118"/>
    </location>
</feature>
<reference evidence="9 10" key="1">
    <citation type="submission" date="2023-10" db="EMBL/GenBank/DDBJ databases">
        <authorList>
            <person name="Maclean D."/>
            <person name="Macfadyen A."/>
        </authorList>
    </citation>
    <scope>NUCLEOTIDE SEQUENCE [LARGE SCALE GENOMIC DNA]</scope>
</reference>
<feature type="compositionally biased region" description="Acidic residues" evidence="6">
    <location>
        <begin position="465"/>
        <end position="474"/>
    </location>
</feature>
<dbReference type="InterPro" id="IPR013583">
    <property type="entry name" value="MCTP_C"/>
</dbReference>
<feature type="compositionally biased region" description="Polar residues" evidence="6">
    <location>
        <begin position="108"/>
        <end position="119"/>
    </location>
</feature>
<dbReference type="AlphaFoldDB" id="A0AAV1HXA1"/>
<evidence type="ECO:0000256" key="1">
    <source>
        <dbReference type="ARBA" id="ARBA00004141"/>
    </source>
</evidence>
<gene>
    <name evidence="9" type="ORF">CVIRNUC_002589</name>
</gene>
<dbReference type="PROSITE" id="PS50004">
    <property type="entry name" value="C2"/>
    <property type="match status" value="1"/>
</dbReference>
<dbReference type="InterPro" id="IPR000008">
    <property type="entry name" value="C2_dom"/>
</dbReference>
<dbReference type="Pfam" id="PF00168">
    <property type="entry name" value="C2"/>
    <property type="match status" value="2"/>
</dbReference>
<feature type="region of interest" description="Disordered" evidence="6">
    <location>
        <begin position="630"/>
        <end position="670"/>
    </location>
</feature>
<dbReference type="SUPFAM" id="SSF49562">
    <property type="entry name" value="C2 domain (Calcium/lipid-binding domain, CaLB)"/>
    <property type="match status" value="1"/>
</dbReference>
<feature type="transmembrane region" description="Helical" evidence="7">
    <location>
        <begin position="1169"/>
        <end position="1199"/>
    </location>
</feature>
<dbReference type="Proteomes" id="UP001314263">
    <property type="component" value="Unassembled WGS sequence"/>
</dbReference>
<organism evidence="9 10">
    <name type="scientific">Coccomyxa viridis</name>
    <dbReference type="NCBI Taxonomy" id="1274662"/>
    <lineage>
        <taxon>Eukaryota</taxon>
        <taxon>Viridiplantae</taxon>
        <taxon>Chlorophyta</taxon>
        <taxon>core chlorophytes</taxon>
        <taxon>Trebouxiophyceae</taxon>
        <taxon>Trebouxiophyceae incertae sedis</taxon>
        <taxon>Coccomyxaceae</taxon>
        <taxon>Coccomyxa</taxon>
    </lineage>
</organism>
<dbReference type="EMBL" id="CAUYUE010000003">
    <property type="protein sequence ID" value="CAK0758035.1"/>
    <property type="molecule type" value="Genomic_DNA"/>
</dbReference>
<keyword evidence="10" id="KW-1185">Reference proteome</keyword>
<comment type="caution">
    <text evidence="9">The sequence shown here is derived from an EMBL/GenBank/DDBJ whole genome shotgun (WGS) entry which is preliminary data.</text>
</comment>
<feature type="transmembrane region" description="Helical" evidence="7">
    <location>
        <begin position="1071"/>
        <end position="1092"/>
    </location>
</feature>
<feature type="region of interest" description="Disordered" evidence="6">
    <location>
        <begin position="465"/>
        <end position="487"/>
    </location>
</feature>
<dbReference type="Pfam" id="PF08372">
    <property type="entry name" value="PRT_C"/>
    <property type="match status" value="1"/>
</dbReference>
<dbReference type="SMART" id="SM00239">
    <property type="entry name" value="C2"/>
    <property type="match status" value="1"/>
</dbReference>
<evidence type="ECO:0000256" key="6">
    <source>
        <dbReference type="SAM" id="MobiDB-lite"/>
    </source>
</evidence>
<keyword evidence="4 7" id="KW-1133">Transmembrane helix</keyword>
<comment type="subcellular location">
    <subcellularLocation>
        <location evidence="1">Membrane</location>
        <topology evidence="1">Multi-pass membrane protein</topology>
    </subcellularLocation>
</comment>
<dbReference type="Gene3D" id="2.60.40.150">
    <property type="entry name" value="C2 domain"/>
    <property type="match status" value="1"/>
</dbReference>
<keyword evidence="2 7" id="KW-0812">Transmembrane</keyword>
<evidence type="ECO:0000256" key="5">
    <source>
        <dbReference type="ARBA" id="ARBA00023136"/>
    </source>
</evidence>
<evidence type="ECO:0000259" key="8">
    <source>
        <dbReference type="PROSITE" id="PS50004"/>
    </source>
</evidence>
<dbReference type="GO" id="GO:0016020">
    <property type="term" value="C:membrane"/>
    <property type="evidence" value="ECO:0007669"/>
    <property type="project" value="UniProtKB-SubCell"/>
</dbReference>
<feature type="domain" description="C2" evidence="8">
    <location>
        <begin position="139"/>
        <end position="265"/>
    </location>
</feature>
<feature type="compositionally biased region" description="Basic and acidic residues" evidence="6">
    <location>
        <begin position="475"/>
        <end position="487"/>
    </location>
</feature>
<feature type="compositionally biased region" description="Low complexity" evidence="6">
    <location>
        <begin position="8"/>
        <end position="30"/>
    </location>
</feature>
<name>A0AAV1HXA1_9CHLO</name>
<protein>
    <recommendedName>
        <fullName evidence="8">C2 domain-containing protein</fullName>
    </recommendedName>
</protein>
<feature type="region of interest" description="Disordered" evidence="6">
    <location>
        <begin position="376"/>
        <end position="431"/>
    </location>
</feature>
<evidence type="ECO:0000256" key="7">
    <source>
        <dbReference type="SAM" id="Phobius"/>
    </source>
</evidence>
<evidence type="ECO:0000256" key="4">
    <source>
        <dbReference type="ARBA" id="ARBA00022989"/>
    </source>
</evidence>
<feature type="compositionally biased region" description="Basic and acidic residues" evidence="6">
    <location>
        <begin position="414"/>
        <end position="430"/>
    </location>
</feature>
<evidence type="ECO:0000256" key="2">
    <source>
        <dbReference type="ARBA" id="ARBA00022692"/>
    </source>
</evidence>